<evidence type="ECO:0000313" key="6">
    <source>
        <dbReference type="Proteomes" id="UP000306888"/>
    </source>
</evidence>
<feature type="transmembrane region" description="Helical" evidence="4">
    <location>
        <begin position="364"/>
        <end position="383"/>
    </location>
</feature>
<protein>
    <submittedName>
        <fullName evidence="5">Glycosyltransferase</fullName>
    </submittedName>
</protein>
<keyword evidence="4" id="KW-0812">Transmembrane</keyword>
<feature type="transmembrane region" description="Helical" evidence="4">
    <location>
        <begin position="338"/>
        <end position="357"/>
    </location>
</feature>
<name>A0A4S2DN02_9CLOT</name>
<dbReference type="PANTHER" id="PTHR43630">
    <property type="entry name" value="POLY-BETA-1,6-N-ACETYL-D-GLUCOSAMINE SYNTHASE"/>
    <property type="match status" value="1"/>
</dbReference>
<accession>A0A4S2DN02</accession>
<feature type="transmembrane region" description="Helical" evidence="4">
    <location>
        <begin position="292"/>
        <end position="318"/>
    </location>
</feature>
<keyword evidence="4" id="KW-0472">Membrane</keyword>
<evidence type="ECO:0000313" key="5">
    <source>
        <dbReference type="EMBL" id="TGY43748.1"/>
    </source>
</evidence>
<keyword evidence="2" id="KW-0328">Glycosyltransferase</keyword>
<dbReference type="PANTHER" id="PTHR43630:SF1">
    <property type="entry name" value="POLY-BETA-1,6-N-ACETYL-D-GLUCOSAMINE SYNTHASE"/>
    <property type="match status" value="1"/>
</dbReference>
<keyword evidence="6" id="KW-1185">Reference proteome</keyword>
<dbReference type="Gene3D" id="3.90.550.10">
    <property type="entry name" value="Spore Coat Polysaccharide Biosynthesis Protein SpsA, Chain A"/>
    <property type="match status" value="1"/>
</dbReference>
<evidence type="ECO:0000256" key="4">
    <source>
        <dbReference type="SAM" id="Phobius"/>
    </source>
</evidence>
<evidence type="ECO:0000256" key="2">
    <source>
        <dbReference type="ARBA" id="ARBA00022676"/>
    </source>
</evidence>
<dbReference type="InterPro" id="IPR029044">
    <property type="entry name" value="Nucleotide-diphossugar_trans"/>
</dbReference>
<keyword evidence="4" id="KW-1133">Transmembrane helix</keyword>
<feature type="transmembrane region" description="Helical" evidence="4">
    <location>
        <begin position="389"/>
        <end position="410"/>
    </location>
</feature>
<gene>
    <name evidence="5" type="ORF">E5347_02730</name>
</gene>
<keyword evidence="3 5" id="KW-0808">Transferase</keyword>
<dbReference type="EMBL" id="SRYR01000001">
    <property type="protein sequence ID" value="TGY43748.1"/>
    <property type="molecule type" value="Genomic_DNA"/>
</dbReference>
<sequence length="463" mass="53809">MGDIIYSVTEAFQLIVFAIMMYYFILAFFGLKRKHEKKNYTPTKKFAMIVAAHNEEVVIGRLIESMLHQDYPRELFDIFVIADNCTDNTAKEARKHGVYVYERFNKDDKGKGYALEWMFDKIFKMQKKYDAVAIFDADNLVSKNWCKEINSKMLEGYKVVQGYIDSKNPNDSWIAASYSIAFWTQNRMYQLARANVGLSNQIGGTGFAIDIDMLKELGWGATCLTEDLEFSCKLILNGEKVGWAHDAIIYDEKPLTLKQSWVQRRRWMQGFTDVATRYFFKLIKKGIKERKWFVIDCALYSIQPFFTLMLGISIVLNFIQSNTSGVHIYLVSYSIGDIFFKVIGVMQFLITPLILRLDKKISSGLLVALTFYSSNVFLIPLFAAELENYGQILLMTIGFNLFFLLAVMLFLGKKKFIMFFRFLLYSLYTLTWIPITIQGILKKNNKEWNPTKHVRNVEIFDVQ</sequence>
<dbReference type="CDD" id="cd06438">
    <property type="entry name" value="EpsO_like"/>
    <property type="match status" value="1"/>
</dbReference>
<evidence type="ECO:0000256" key="3">
    <source>
        <dbReference type="ARBA" id="ARBA00022679"/>
    </source>
</evidence>
<dbReference type="Pfam" id="PF13641">
    <property type="entry name" value="Glyco_tranf_2_3"/>
    <property type="match status" value="1"/>
</dbReference>
<dbReference type="Proteomes" id="UP000306888">
    <property type="component" value="Unassembled WGS sequence"/>
</dbReference>
<proteinExistence type="inferred from homology"/>
<organism evidence="5 6">
    <name type="scientific">Clostridium sartagoforme</name>
    <dbReference type="NCBI Taxonomy" id="84031"/>
    <lineage>
        <taxon>Bacteria</taxon>
        <taxon>Bacillati</taxon>
        <taxon>Bacillota</taxon>
        <taxon>Clostridia</taxon>
        <taxon>Eubacteriales</taxon>
        <taxon>Clostridiaceae</taxon>
        <taxon>Clostridium</taxon>
    </lineage>
</organism>
<dbReference type="GO" id="GO:0016757">
    <property type="term" value="F:glycosyltransferase activity"/>
    <property type="evidence" value="ECO:0007669"/>
    <property type="project" value="UniProtKB-KW"/>
</dbReference>
<feature type="transmembrane region" description="Helical" evidence="4">
    <location>
        <begin position="422"/>
        <end position="441"/>
    </location>
</feature>
<evidence type="ECO:0000256" key="1">
    <source>
        <dbReference type="ARBA" id="ARBA00006739"/>
    </source>
</evidence>
<dbReference type="OrthoDB" id="9797391at2"/>
<dbReference type="AlphaFoldDB" id="A0A4S2DN02"/>
<comment type="similarity">
    <text evidence="1">Belongs to the glycosyltransferase 2 family.</text>
</comment>
<dbReference type="RefSeq" id="WP_136004386.1">
    <property type="nucleotide sequence ID" value="NZ_SRYR01000001.1"/>
</dbReference>
<reference evidence="5 6" key="1">
    <citation type="submission" date="2019-04" db="EMBL/GenBank/DDBJ databases">
        <title>Microbes associate with the intestines of laboratory mice.</title>
        <authorList>
            <person name="Navarre W."/>
            <person name="Wong E."/>
            <person name="Huang K."/>
            <person name="Tropini C."/>
            <person name="Ng K."/>
            <person name="Yu B."/>
        </authorList>
    </citation>
    <scope>NUCLEOTIDE SEQUENCE [LARGE SCALE GENOMIC DNA]</scope>
    <source>
        <strain evidence="5 6">NM50_B9-20</strain>
    </source>
</reference>
<dbReference type="SUPFAM" id="SSF53448">
    <property type="entry name" value="Nucleotide-diphospho-sugar transferases"/>
    <property type="match status" value="1"/>
</dbReference>
<comment type="caution">
    <text evidence="5">The sequence shown here is derived from an EMBL/GenBank/DDBJ whole genome shotgun (WGS) entry which is preliminary data.</text>
</comment>
<feature type="transmembrane region" description="Helical" evidence="4">
    <location>
        <begin position="12"/>
        <end position="31"/>
    </location>
</feature>